<dbReference type="AlphaFoldDB" id="A0A3R7MGC6"/>
<reference evidence="1 2" key="2">
    <citation type="submission" date="2019-01" db="EMBL/GenBank/DDBJ databases">
        <title>The decoding of complex shrimp genome reveals the adaptation for benthos swimmer, frequently molting mechanism and breeding impact on genome.</title>
        <authorList>
            <person name="Sun Y."/>
            <person name="Gao Y."/>
            <person name="Yu Y."/>
        </authorList>
    </citation>
    <scope>NUCLEOTIDE SEQUENCE [LARGE SCALE GENOMIC DNA]</scope>
    <source>
        <tissue evidence="1">Muscle</tissue>
    </source>
</reference>
<keyword evidence="2" id="KW-1185">Reference proteome</keyword>
<evidence type="ECO:0000313" key="1">
    <source>
        <dbReference type="EMBL" id="ROT75711.1"/>
    </source>
</evidence>
<gene>
    <name evidence="1" type="ORF">C7M84_005738</name>
</gene>
<protein>
    <submittedName>
        <fullName evidence="1">Uncharacterized protein</fullName>
    </submittedName>
</protein>
<proteinExistence type="predicted"/>
<comment type="caution">
    <text evidence="1">The sequence shown here is derived from an EMBL/GenBank/DDBJ whole genome shotgun (WGS) entry which is preliminary data.</text>
</comment>
<dbReference type="OrthoDB" id="6348647at2759"/>
<feature type="non-terminal residue" evidence="1">
    <location>
        <position position="1"/>
    </location>
</feature>
<sequence length="187" mass="21196">TKCATCEDSYKRAVDDNTFEIRELDLPDGMCTNDTAYLISTPDRCCSNSCQCKYVHGSECRHNYLYDNNLIRCDYFLPDSCPNQHCCGCCLNCNVRICSDCLRKEGATCRRTCQWNEYPISVQCHSPYCQCCRKCEMESSCQASGGRCVGHPSFCRSGYYLSKRGCNGDCYCCYPPVQHTGYIDKTA</sequence>
<dbReference type="Proteomes" id="UP000283509">
    <property type="component" value="Unassembled WGS sequence"/>
</dbReference>
<evidence type="ECO:0000313" key="2">
    <source>
        <dbReference type="Proteomes" id="UP000283509"/>
    </source>
</evidence>
<name>A0A3R7MGC6_PENVA</name>
<organism evidence="1 2">
    <name type="scientific">Penaeus vannamei</name>
    <name type="common">Whiteleg shrimp</name>
    <name type="synonym">Litopenaeus vannamei</name>
    <dbReference type="NCBI Taxonomy" id="6689"/>
    <lineage>
        <taxon>Eukaryota</taxon>
        <taxon>Metazoa</taxon>
        <taxon>Ecdysozoa</taxon>
        <taxon>Arthropoda</taxon>
        <taxon>Crustacea</taxon>
        <taxon>Multicrustacea</taxon>
        <taxon>Malacostraca</taxon>
        <taxon>Eumalacostraca</taxon>
        <taxon>Eucarida</taxon>
        <taxon>Decapoda</taxon>
        <taxon>Dendrobranchiata</taxon>
        <taxon>Penaeoidea</taxon>
        <taxon>Penaeidae</taxon>
        <taxon>Penaeus</taxon>
    </lineage>
</organism>
<reference evidence="1 2" key="1">
    <citation type="submission" date="2018-04" db="EMBL/GenBank/DDBJ databases">
        <authorList>
            <person name="Zhang X."/>
            <person name="Yuan J."/>
            <person name="Li F."/>
            <person name="Xiang J."/>
        </authorList>
    </citation>
    <scope>NUCLEOTIDE SEQUENCE [LARGE SCALE GENOMIC DNA]</scope>
    <source>
        <tissue evidence="1">Muscle</tissue>
    </source>
</reference>
<dbReference type="EMBL" id="QCYY01001741">
    <property type="protein sequence ID" value="ROT75711.1"/>
    <property type="molecule type" value="Genomic_DNA"/>
</dbReference>
<accession>A0A3R7MGC6</accession>